<dbReference type="Proteomes" id="UP001238179">
    <property type="component" value="Chromosome"/>
</dbReference>
<evidence type="ECO:0000259" key="7">
    <source>
        <dbReference type="Pfam" id="PF00881"/>
    </source>
</evidence>
<dbReference type="InterPro" id="IPR029479">
    <property type="entry name" value="Nitroreductase"/>
</dbReference>
<evidence type="ECO:0000256" key="4">
    <source>
        <dbReference type="ARBA" id="ARBA00022643"/>
    </source>
</evidence>
<accession>A0AA48GRC7</accession>
<evidence type="ECO:0000313" key="8">
    <source>
        <dbReference type="EMBL" id="BDU74290.1"/>
    </source>
</evidence>
<keyword evidence="4" id="KW-0288">FMN</keyword>
<feature type="domain" description="Nitroreductase" evidence="7">
    <location>
        <begin position="18"/>
        <end position="195"/>
    </location>
</feature>
<dbReference type="SUPFAM" id="SSF55469">
    <property type="entry name" value="FMN-dependent nitroreductase-like"/>
    <property type="match status" value="1"/>
</dbReference>
<comment type="cofactor">
    <cofactor evidence="1">
        <name>FMN</name>
        <dbReference type="ChEBI" id="CHEBI:58210"/>
    </cofactor>
</comment>
<keyword evidence="6" id="KW-0560">Oxidoreductase</keyword>
<keyword evidence="9" id="KW-1185">Reference proteome</keyword>
<comment type="similarity">
    <text evidence="2">Belongs to the nitroreductase family.</text>
</comment>
<reference evidence="9" key="1">
    <citation type="journal article" date="2023" name="Int. J. Syst. Evol. Microbiol.">
        <title>Mesoterricola silvestris gen. nov., sp. nov., Mesoterricola sediminis sp. nov., Geothrix oryzae sp. nov., Geothrix edaphica sp. nov., Geothrix rubra sp. nov., and Geothrix limicola sp. nov., six novel members of Acidobacteriota isolated from soils.</title>
        <authorList>
            <person name="Itoh H."/>
            <person name="Sugisawa Y."/>
            <person name="Mise K."/>
            <person name="Xu Z."/>
            <person name="Kuniyasu M."/>
            <person name="Ushijima N."/>
            <person name="Kawano K."/>
            <person name="Kobayashi E."/>
            <person name="Shiratori Y."/>
            <person name="Masuda Y."/>
            <person name="Senoo K."/>
        </authorList>
    </citation>
    <scope>NUCLEOTIDE SEQUENCE [LARGE SCALE GENOMIC DNA]</scope>
    <source>
        <strain evidence="9">W79</strain>
    </source>
</reference>
<evidence type="ECO:0000313" key="9">
    <source>
        <dbReference type="Proteomes" id="UP001238179"/>
    </source>
</evidence>
<dbReference type="Gene3D" id="3.40.109.10">
    <property type="entry name" value="NADH Oxidase"/>
    <property type="match status" value="1"/>
</dbReference>
<dbReference type="CDD" id="cd02149">
    <property type="entry name" value="NfsB-like"/>
    <property type="match status" value="1"/>
</dbReference>
<protein>
    <submittedName>
        <fullName evidence="8">NAD(P)H-dependent oxidoreductase</fullName>
    </submittedName>
</protein>
<keyword evidence="3" id="KW-0285">Flavoprotein</keyword>
<dbReference type="EMBL" id="AP027080">
    <property type="protein sequence ID" value="BDU74290.1"/>
    <property type="molecule type" value="Genomic_DNA"/>
</dbReference>
<proteinExistence type="inferred from homology"/>
<dbReference type="InterPro" id="IPR000415">
    <property type="entry name" value="Nitroreductase-like"/>
</dbReference>
<dbReference type="PANTHER" id="PTHR43673:SF2">
    <property type="entry name" value="NITROREDUCTASE"/>
    <property type="match status" value="1"/>
</dbReference>
<evidence type="ECO:0000256" key="5">
    <source>
        <dbReference type="ARBA" id="ARBA00022857"/>
    </source>
</evidence>
<evidence type="ECO:0000256" key="1">
    <source>
        <dbReference type="ARBA" id="ARBA00001917"/>
    </source>
</evidence>
<dbReference type="InterPro" id="IPR033878">
    <property type="entry name" value="NfsB-like"/>
</dbReference>
<evidence type="ECO:0000256" key="6">
    <source>
        <dbReference type="ARBA" id="ARBA00023002"/>
    </source>
</evidence>
<dbReference type="GO" id="GO:0016491">
    <property type="term" value="F:oxidoreductase activity"/>
    <property type="evidence" value="ECO:0007669"/>
    <property type="project" value="UniProtKB-KW"/>
</dbReference>
<keyword evidence="5" id="KW-0521">NADP</keyword>
<dbReference type="PANTHER" id="PTHR43673">
    <property type="entry name" value="NAD(P)H NITROREDUCTASE YDGI-RELATED"/>
    <property type="match status" value="1"/>
</dbReference>
<dbReference type="Pfam" id="PF00881">
    <property type="entry name" value="Nitroreductase"/>
    <property type="match status" value="1"/>
</dbReference>
<dbReference type="KEGG" id="msil:METEAL_34640"/>
<organism evidence="8 9">
    <name type="scientific">Mesoterricola silvestris</name>
    <dbReference type="NCBI Taxonomy" id="2927979"/>
    <lineage>
        <taxon>Bacteria</taxon>
        <taxon>Pseudomonadati</taxon>
        <taxon>Acidobacteriota</taxon>
        <taxon>Holophagae</taxon>
        <taxon>Holophagales</taxon>
        <taxon>Holophagaceae</taxon>
        <taxon>Mesoterricola</taxon>
    </lineage>
</organism>
<dbReference type="RefSeq" id="WP_316412964.1">
    <property type="nucleotide sequence ID" value="NZ_AP027080.1"/>
</dbReference>
<sequence length="219" mass="23991">MTTATVLSPEDLLKVQEWRYATKQFDPSRKIPAAVWSALEKSLVLSPSSFGLQPWKFLVIQDPALRARLKAVSWGQGQVEDASHLVVFLAKETLTEADVDHFLERVAEVRHQTPESLAAYRSMMVGNLVSGPRAATIDAWAARQAYIALGNFMTSAALLGVDTCPMEGLDAAQYDEILGLAGTGYRTIVACPAGYRAAGDKYAELPKVRFPEAEVINHR</sequence>
<dbReference type="AlphaFoldDB" id="A0AA48GRC7"/>
<name>A0AA48GRC7_9BACT</name>
<gene>
    <name evidence="8" type="ORF">METEAL_34640</name>
</gene>
<evidence type="ECO:0000256" key="3">
    <source>
        <dbReference type="ARBA" id="ARBA00022630"/>
    </source>
</evidence>
<evidence type="ECO:0000256" key="2">
    <source>
        <dbReference type="ARBA" id="ARBA00007118"/>
    </source>
</evidence>